<comment type="subcellular location">
    <subcellularLocation>
        <location evidence="9">Cell membrane</location>
        <topology evidence="9">Peripheral membrane protein</topology>
    </subcellularLocation>
</comment>
<feature type="binding site" evidence="9">
    <location>
        <position position="194"/>
    </location>
    <ligand>
        <name>Fe cation</name>
        <dbReference type="ChEBI" id="CHEBI:24875"/>
        <label>2</label>
    </ligand>
</feature>
<dbReference type="SUPFAM" id="SSF47240">
    <property type="entry name" value="Ferritin-like"/>
    <property type="match status" value="1"/>
</dbReference>
<feature type="binding site" evidence="9">
    <location>
        <position position="142"/>
    </location>
    <ligand>
        <name>Fe cation</name>
        <dbReference type="ChEBI" id="CHEBI:24875"/>
        <label>1</label>
    </ligand>
</feature>
<dbReference type="InterPro" id="IPR009078">
    <property type="entry name" value="Ferritin-like_SF"/>
</dbReference>
<evidence type="ECO:0000256" key="6">
    <source>
        <dbReference type="ARBA" id="ARBA00023004"/>
    </source>
</evidence>
<dbReference type="PANTHER" id="PTHR11237:SF4">
    <property type="entry name" value="5-DEMETHOXYUBIQUINONE HYDROXYLASE, MITOCHONDRIAL"/>
    <property type="match status" value="1"/>
</dbReference>
<dbReference type="CDD" id="cd01042">
    <property type="entry name" value="DMQH"/>
    <property type="match status" value="1"/>
</dbReference>
<gene>
    <name evidence="9" type="primary">coq7</name>
    <name evidence="10" type="ORF">GCM10023165_02480</name>
</gene>
<feature type="binding site" evidence="9">
    <location>
        <position position="229"/>
    </location>
    <ligand>
        <name>Fe cation</name>
        <dbReference type="ChEBI" id="CHEBI:24875"/>
        <label>2</label>
    </ligand>
</feature>
<keyword evidence="6 9" id="KW-0408">Iron</keyword>
<comment type="catalytic activity">
    <reaction evidence="9">
        <text>a 5-methoxy-2-methyl-3-(all-trans-polyprenyl)benzene-1,4-diol + AH2 + O2 = a 3-demethylubiquinol + A + H2O</text>
        <dbReference type="Rhea" id="RHEA:50908"/>
        <dbReference type="Rhea" id="RHEA-COMP:10859"/>
        <dbReference type="Rhea" id="RHEA-COMP:10914"/>
        <dbReference type="ChEBI" id="CHEBI:13193"/>
        <dbReference type="ChEBI" id="CHEBI:15377"/>
        <dbReference type="ChEBI" id="CHEBI:15379"/>
        <dbReference type="ChEBI" id="CHEBI:17499"/>
        <dbReference type="ChEBI" id="CHEBI:84167"/>
        <dbReference type="ChEBI" id="CHEBI:84422"/>
        <dbReference type="EC" id="1.14.99.60"/>
    </reaction>
</comment>
<feature type="binding site" evidence="9">
    <location>
        <position position="142"/>
    </location>
    <ligand>
        <name>Fe cation</name>
        <dbReference type="ChEBI" id="CHEBI:24875"/>
        <label>2</label>
    </ligand>
</feature>
<dbReference type="EMBL" id="BAABGJ010000001">
    <property type="protein sequence ID" value="GAA4329507.1"/>
    <property type="molecule type" value="Genomic_DNA"/>
</dbReference>
<accession>A0ABP8GTR0</accession>
<name>A0ABP8GTR0_9BURK</name>
<evidence type="ECO:0000256" key="5">
    <source>
        <dbReference type="ARBA" id="ARBA00023002"/>
    </source>
</evidence>
<keyword evidence="2 9" id="KW-1003">Cell membrane</keyword>
<reference evidence="11" key="1">
    <citation type="journal article" date="2019" name="Int. J. Syst. Evol. Microbiol.">
        <title>The Global Catalogue of Microorganisms (GCM) 10K type strain sequencing project: providing services to taxonomists for standard genome sequencing and annotation.</title>
        <authorList>
            <consortium name="The Broad Institute Genomics Platform"/>
            <consortium name="The Broad Institute Genome Sequencing Center for Infectious Disease"/>
            <person name="Wu L."/>
            <person name="Ma J."/>
        </authorList>
    </citation>
    <scope>NUCLEOTIDE SEQUENCE [LARGE SCALE GENOMIC DNA]</scope>
    <source>
        <strain evidence="11">JCM 17804</strain>
    </source>
</reference>
<dbReference type="Pfam" id="PF03232">
    <property type="entry name" value="COQ7"/>
    <property type="match status" value="1"/>
</dbReference>
<dbReference type="InterPro" id="IPR011566">
    <property type="entry name" value="Ubq_synth_Coq7"/>
</dbReference>
<evidence type="ECO:0000256" key="3">
    <source>
        <dbReference type="ARBA" id="ARBA00022688"/>
    </source>
</evidence>
<proteinExistence type="inferred from homology"/>
<feature type="binding site" evidence="9">
    <location>
        <position position="226"/>
    </location>
    <ligand>
        <name>Fe cation</name>
        <dbReference type="ChEBI" id="CHEBI:24875"/>
        <label>1</label>
    </ligand>
</feature>
<comment type="function">
    <text evidence="9">Catalyzes the hydroxylation of 2-nonaprenyl-3-methyl-6-methoxy-1,4-benzoquinol during ubiquinone biosynthesis.</text>
</comment>
<protein>
    <recommendedName>
        <fullName evidence="9">3-demethoxyubiquinol 3-hydroxylase</fullName>
        <shortName evidence="9">DMQ hydroxylase</shortName>
        <ecNumber evidence="9">1.14.99.60</ecNumber>
    </recommendedName>
    <alternativeName>
        <fullName evidence="9">2-nonaprenyl-3-methyl-6-methoxy-1,4-benzoquinol hydroxylase</fullName>
    </alternativeName>
</protein>
<keyword evidence="3 9" id="KW-0831">Ubiquinone biosynthesis</keyword>
<dbReference type="PANTHER" id="PTHR11237">
    <property type="entry name" value="COENZYME Q10 BIOSYNTHESIS PROTEIN 7"/>
    <property type="match status" value="1"/>
</dbReference>
<dbReference type="NCBIfam" id="NF033656">
    <property type="entry name" value="DMQ_monoox_COQ7"/>
    <property type="match status" value="1"/>
</dbReference>
<feature type="binding site" evidence="9">
    <location>
        <position position="145"/>
    </location>
    <ligand>
        <name>Fe cation</name>
        <dbReference type="ChEBI" id="CHEBI:24875"/>
        <label>1</label>
    </ligand>
</feature>
<dbReference type="Proteomes" id="UP001500975">
    <property type="component" value="Unassembled WGS sequence"/>
</dbReference>
<keyword evidence="4 9" id="KW-0479">Metal-binding</keyword>
<evidence type="ECO:0000256" key="2">
    <source>
        <dbReference type="ARBA" id="ARBA00022475"/>
    </source>
</evidence>
<comment type="similarity">
    <text evidence="9">Belongs to the COQ7 family.</text>
</comment>
<keyword evidence="7 9" id="KW-0503">Monooxygenase</keyword>
<evidence type="ECO:0000313" key="11">
    <source>
        <dbReference type="Proteomes" id="UP001500975"/>
    </source>
</evidence>
<organism evidence="10 11">
    <name type="scientific">Variovorax defluvii</name>
    <dbReference type="NCBI Taxonomy" id="913761"/>
    <lineage>
        <taxon>Bacteria</taxon>
        <taxon>Pseudomonadati</taxon>
        <taxon>Pseudomonadota</taxon>
        <taxon>Betaproteobacteria</taxon>
        <taxon>Burkholderiales</taxon>
        <taxon>Comamonadaceae</taxon>
        <taxon>Variovorax</taxon>
    </lineage>
</organism>
<comment type="pathway">
    <text evidence="1 9">Cofactor biosynthesis; ubiquinone biosynthesis.</text>
</comment>
<evidence type="ECO:0000256" key="7">
    <source>
        <dbReference type="ARBA" id="ARBA00023033"/>
    </source>
</evidence>
<keyword evidence="11" id="KW-1185">Reference proteome</keyword>
<dbReference type="Gene3D" id="1.20.1260.10">
    <property type="match status" value="1"/>
</dbReference>
<evidence type="ECO:0000256" key="8">
    <source>
        <dbReference type="ARBA" id="ARBA00023136"/>
    </source>
</evidence>
<dbReference type="HAMAP" id="MF_01658">
    <property type="entry name" value="COQ7"/>
    <property type="match status" value="1"/>
</dbReference>
<keyword evidence="8 9" id="KW-0472">Membrane</keyword>
<evidence type="ECO:0000313" key="10">
    <source>
        <dbReference type="EMBL" id="GAA4329507.1"/>
    </source>
</evidence>
<dbReference type="EC" id="1.14.99.60" evidence="9"/>
<keyword evidence="5 9" id="KW-0560">Oxidoreductase</keyword>
<feature type="binding site" evidence="9">
    <location>
        <position position="112"/>
    </location>
    <ligand>
        <name>Fe cation</name>
        <dbReference type="ChEBI" id="CHEBI:24875"/>
        <label>1</label>
    </ligand>
</feature>
<dbReference type="InterPro" id="IPR047809">
    <property type="entry name" value="COQ7_proteobact"/>
</dbReference>
<dbReference type="InterPro" id="IPR012347">
    <property type="entry name" value="Ferritin-like"/>
</dbReference>
<evidence type="ECO:0000256" key="4">
    <source>
        <dbReference type="ARBA" id="ARBA00022723"/>
    </source>
</evidence>
<evidence type="ECO:0000256" key="1">
    <source>
        <dbReference type="ARBA" id="ARBA00004749"/>
    </source>
</evidence>
<comment type="caution">
    <text evidence="10">The sequence shown here is derived from an EMBL/GenBank/DDBJ whole genome shotgun (WGS) entry which is preliminary data.</text>
</comment>
<evidence type="ECO:0000256" key="9">
    <source>
        <dbReference type="HAMAP-Rule" id="MF_01658"/>
    </source>
</evidence>
<feature type="binding site" evidence="9">
    <location>
        <position position="226"/>
    </location>
    <ligand>
        <name>Fe cation</name>
        <dbReference type="ChEBI" id="CHEBI:24875"/>
        <label>2</label>
    </ligand>
</feature>
<sequence>MHQTRFVWAKQFGLKTKRVCSFVAAVQQSFGSPPDSTICNNTGSTGLSSKIGSNAPMNPSLDAILGAADAALRTLFATPHATRALPTEPGGEMSKSERLEAGALMRVNHVGEVCAQALYTAQAAVARDPKLRTHFNEAAREETDHLAWTRQRLDELGARPSLLNPLWYLGAFGLGLVAGRLGDPLSLGFVAETERQVEAHLDGHLDRLPAADTASRAVVIQMKLDEARHAAQAWSAGARELPAPAKAMMRLAARVMTTVAHRI</sequence>
<comment type="cofactor">
    <cofactor evidence="9">
        <name>Fe cation</name>
        <dbReference type="ChEBI" id="CHEBI:24875"/>
    </cofactor>
    <text evidence="9">Binds 2 iron ions per subunit.</text>
</comment>